<keyword evidence="1" id="KW-0732">Signal</keyword>
<feature type="signal peptide" evidence="1">
    <location>
        <begin position="1"/>
        <end position="21"/>
    </location>
</feature>
<organism evidence="2 3">
    <name type="scientific">Methylocaldum marinum</name>
    <dbReference type="NCBI Taxonomy" id="1432792"/>
    <lineage>
        <taxon>Bacteria</taxon>
        <taxon>Pseudomonadati</taxon>
        <taxon>Pseudomonadota</taxon>
        <taxon>Gammaproteobacteria</taxon>
        <taxon>Methylococcales</taxon>
        <taxon>Methylococcaceae</taxon>
        <taxon>Methylocaldum</taxon>
    </lineage>
</organism>
<evidence type="ECO:0000256" key="1">
    <source>
        <dbReference type="SAM" id="SignalP"/>
    </source>
</evidence>
<gene>
    <name evidence="2" type="ORF">sS8_4404</name>
</gene>
<reference evidence="2 3" key="1">
    <citation type="submission" date="2016-12" db="EMBL/GenBank/DDBJ databases">
        <title>Genome sequencing of Methylocaldum marinum.</title>
        <authorList>
            <person name="Takeuchi M."/>
            <person name="Kamagata Y."/>
            <person name="Hiraoka S."/>
            <person name="Oshima K."/>
            <person name="Hattori M."/>
            <person name="Iwasaki W."/>
        </authorList>
    </citation>
    <scope>NUCLEOTIDE SEQUENCE [LARGE SCALE GENOMIC DNA]</scope>
    <source>
        <strain evidence="2 3">S8</strain>
    </source>
</reference>
<name>A0A250KXV4_9GAMM</name>
<dbReference type="OrthoDB" id="5576031at2"/>
<keyword evidence="3" id="KW-1185">Reference proteome</keyword>
<dbReference type="RefSeq" id="WP_145986637.1">
    <property type="nucleotide sequence ID" value="NZ_AP017928.1"/>
</dbReference>
<proteinExistence type="predicted"/>
<dbReference type="KEGG" id="mmai:sS8_4404"/>
<dbReference type="EMBL" id="AP017928">
    <property type="protein sequence ID" value="BBA36334.1"/>
    <property type="molecule type" value="Genomic_DNA"/>
</dbReference>
<protein>
    <submittedName>
        <fullName evidence="2">Uncharacterized protein</fullName>
    </submittedName>
</protein>
<evidence type="ECO:0000313" key="2">
    <source>
        <dbReference type="EMBL" id="BBA36334.1"/>
    </source>
</evidence>
<sequence>MKSYALAAVLSSLMVAGPALADNDFRALGQVSSLKPMTESQLAAVEGGQSCSGVLALANTCLNVAVPTIAAYNVSLLGLLGTTGQTVWQSTYQSIQ</sequence>
<dbReference type="AlphaFoldDB" id="A0A250KXV4"/>
<evidence type="ECO:0000313" key="3">
    <source>
        <dbReference type="Proteomes" id="UP000266313"/>
    </source>
</evidence>
<feature type="chain" id="PRO_5012829242" evidence="1">
    <location>
        <begin position="22"/>
        <end position="96"/>
    </location>
</feature>
<dbReference type="Proteomes" id="UP000266313">
    <property type="component" value="Chromosome"/>
</dbReference>
<accession>A0A250KXV4</accession>